<name>A0ABY7WVU5_9LACO</name>
<evidence type="ECO:0000313" key="1">
    <source>
        <dbReference type="EMBL" id="WDF83121.1"/>
    </source>
</evidence>
<dbReference type="RefSeq" id="WP_274261064.1">
    <property type="nucleotide sequence ID" value="NZ_CP117884.1"/>
</dbReference>
<dbReference type="EMBL" id="CP117884">
    <property type="protein sequence ID" value="WDF83121.1"/>
    <property type="molecule type" value="Genomic_DNA"/>
</dbReference>
<organism evidence="1 2">
    <name type="scientific">Lacticaseibacillus pabuli</name>
    <dbReference type="NCBI Taxonomy" id="3025672"/>
    <lineage>
        <taxon>Bacteria</taxon>
        <taxon>Bacillati</taxon>
        <taxon>Bacillota</taxon>
        <taxon>Bacilli</taxon>
        <taxon>Lactobacillales</taxon>
        <taxon>Lactobacillaceae</taxon>
        <taxon>Lacticaseibacillus</taxon>
    </lineage>
</organism>
<dbReference type="InterPro" id="IPR052891">
    <property type="entry name" value="DNA-3mA_glycosylase"/>
</dbReference>
<accession>A0ABY7WVU5</accession>
<dbReference type="Proteomes" id="UP001220377">
    <property type="component" value="Chromosome"/>
</dbReference>
<dbReference type="InterPro" id="IPR011257">
    <property type="entry name" value="DNA_glycosylase"/>
</dbReference>
<dbReference type="InterPro" id="IPR005019">
    <property type="entry name" value="Adenine_glyco"/>
</dbReference>
<sequence>MELLPNTDAKFWANRNALLQDYYLHDWGMPKHDNRDLLGLLVMEIMSAGLNWEMILKRRDALTEAFAGWDAGTIAAWGEADFDRLMTDPSVIHNRMKIEAAFAAARATVALTGEYRDLDDYVWSFTAGEQIQNHPTAADQVPNHSKLSKWMATDMKGRGFKFVGPVIVYNYLEAAGVIDDHIESALQ</sequence>
<dbReference type="Pfam" id="PF03352">
    <property type="entry name" value="Adenine_glyco"/>
    <property type="match status" value="1"/>
</dbReference>
<keyword evidence="2" id="KW-1185">Reference proteome</keyword>
<gene>
    <name evidence="1" type="ORF">PQ472_02485</name>
</gene>
<protein>
    <submittedName>
        <fullName evidence="1">DNA-3-methyladenine glycosylase I</fullName>
    </submittedName>
</protein>
<dbReference type="Gene3D" id="1.10.340.30">
    <property type="entry name" value="Hypothetical protein, domain 2"/>
    <property type="match status" value="1"/>
</dbReference>
<dbReference type="PANTHER" id="PTHR30037">
    <property type="entry name" value="DNA-3-METHYLADENINE GLYCOSYLASE 1"/>
    <property type="match status" value="1"/>
</dbReference>
<dbReference type="SUPFAM" id="SSF48150">
    <property type="entry name" value="DNA-glycosylase"/>
    <property type="match status" value="1"/>
</dbReference>
<evidence type="ECO:0000313" key="2">
    <source>
        <dbReference type="Proteomes" id="UP001220377"/>
    </source>
</evidence>
<dbReference type="PANTHER" id="PTHR30037:SF4">
    <property type="entry name" value="DNA-3-METHYLADENINE GLYCOSYLASE I"/>
    <property type="match status" value="1"/>
</dbReference>
<reference evidence="1 2" key="1">
    <citation type="submission" date="2023-02" db="EMBL/GenBank/DDBJ databases">
        <title>Genome sequence of Lacticaseibacillus sp. KACC 23028.</title>
        <authorList>
            <person name="Kim S."/>
            <person name="Heo J."/>
            <person name="Kwon S.-W."/>
        </authorList>
    </citation>
    <scope>NUCLEOTIDE SEQUENCE [LARGE SCALE GENOMIC DNA]</scope>
    <source>
        <strain evidence="1 2">KACC 23028</strain>
    </source>
</reference>
<proteinExistence type="predicted"/>